<dbReference type="SUPFAM" id="SSF49265">
    <property type="entry name" value="Fibronectin type III"/>
    <property type="match status" value="1"/>
</dbReference>
<dbReference type="InterPro" id="IPR013783">
    <property type="entry name" value="Ig-like_fold"/>
</dbReference>
<feature type="domain" description="Fibronectin type-III" evidence="2">
    <location>
        <begin position="35"/>
        <end position="134"/>
    </location>
</feature>
<evidence type="ECO:0000259" key="2">
    <source>
        <dbReference type="PROSITE" id="PS50853"/>
    </source>
</evidence>
<protein>
    <recommendedName>
        <fullName evidence="2">Fibronectin type-III domain-containing protein</fullName>
    </recommendedName>
</protein>
<dbReference type="InterPro" id="IPR003961">
    <property type="entry name" value="FN3_dom"/>
</dbReference>
<organism evidence="3 4">
    <name type="scientific">Flavobacterium ginsenosidimutans</name>
    <dbReference type="NCBI Taxonomy" id="687844"/>
    <lineage>
        <taxon>Bacteria</taxon>
        <taxon>Pseudomonadati</taxon>
        <taxon>Bacteroidota</taxon>
        <taxon>Flavobacteriia</taxon>
        <taxon>Flavobacteriales</taxon>
        <taxon>Flavobacteriaceae</taxon>
        <taxon>Flavobacterium</taxon>
    </lineage>
</organism>
<dbReference type="PROSITE" id="PS50853">
    <property type="entry name" value="FN3"/>
    <property type="match status" value="1"/>
</dbReference>
<feature type="signal peptide" evidence="1">
    <location>
        <begin position="1"/>
        <end position="22"/>
    </location>
</feature>
<evidence type="ECO:0000313" key="3">
    <source>
        <dbReference type="EMBL" id="WXK51767.1"/>
    </source>
</evidence>
<dbReference type="RefSeq" id="WP_111286330.1">
    <property type="nucleotide sequence ID" value="NZ_CP147988.1"/>
</dbReference>
<dbReference type="Pfam" id="PF25788">
    <property type="entry name" value="Ig_Rha78A_N"/>
    <property type="match status" value="1"/>
</dbReference>
<gene>
    <name evidence="3" type="ORF">V6624_09005</name>
</gene>
<sequence length="234" mass="25190">MKNSIYLSIACLLFAACGGGGGDDTEVTPPATNTAPTVPVLAAPADNKLCLDNNVSFQWNASTDAQKDVIVYQIQIAKDNGFAQIVSTLENSSLSTSSLALDKNTAYYWRVKATDSKGLSSAYSSTFKFYTAGTAVVNHLPFAPTLVQPAVNSKLAVTTADLSWIGSDVDTADQLTYDVFLDIVNPPVKKVGDNIKANTLNVTLESTKQYYWRVVVKDNQGGETVGQIWKFQTN</sequence>
<proteinExistence type="predicted"/>
<evidence type="ECO:0000256" key="1">
    <source>
        <dbReference type="SAM" id="SignalP"/>
    </source>
</evidence>
<reference evidence="3 4" key="1">
    <citation type="submission" date="2024-02" db="EMBL/GenBank/DDBJ databases">
        <title>complete genome of Flavobacterium ginsenosidimutans Str. YTB16.</title>
        <authorList>
            <person name="Wang Q."/>
        </authorList>
    </citation>
    <scope>NUCLEOTIDE SEQUENCE [LARGE SCALE GENOMIC DNA]</scope>
    <source>
        <strain evidence="3 4">YTB16</strain>
    </source>
</reference>
<keyword evidence="1" id="KW-0732">Signal</keyword>
<dbReference type="EMBL" id="CP147988">
    <property type="protein sequence ID" value="WXK51767.1"/>
    <property type="molecule type" value="Genomic_DNA"/>
</dbReference>
<dbReference type="Proteomes" id="UP001447857">
    <property type="component" value="Chromosome"/>
</dbReference>
<dbReference type="InterPro" id="IPR036116">
    <property type="entry name" value="FN3_sf"/>
</dbReference>
<name>A0ABZ2QBE8_9FLAO</name>
<dbReference type="PROSITE" id="PS51257">
    <property type="entry name" value="PROKAR_LIPOPROTEIN"/>
    <property type="match status" value="1"/>
</dbReference>
<dbReference type="Gene3D" id="2.60.40.10">
    <property type="entry name" value="Immunoglobulins"/>
    <property type="match status" value="2"/>
</dbReference>
<keyword evidence="4" id="KW-1185">Reference proteome</keyword>
<accession>A0ABZ2QBE8</accession>
<evidence type="ECO:0000313" key="4">
    <source>
        <dbReference type="Proteomes" id="UP001447857"/>
    </source>
</evidence>
<feature type="chain" id="PRO_5046370949" description="Fibronectin type-III domain-containing protein" evidence="1">
    <location>
        <begin position="23"/>
        <end position="234"/>
    </location>
</feature>